<dbReference type="RefSeq" id="WP_172576769.1">
    <property type="nucleotide sequence ID" value="NZ_BLAP01000013.1"/>
</dbReference>
<keyword evidence="1" id="KW-0175">Coiled coil</keyword>
<dbReference type="Pfam" id="PF07083">
    <property type="entry name" value="DUF1351"/>
    <property type="match status" value="1"/>
</dbReference>
<reference evidence="2" key="1">
    <citation type="submission" date="2019-10" db="EMBL/GenBank/DDBJ databases">
        <title>Lactobacillus agilis SN811 Whole Genome Sequencing Project.</title>
        <authorList>
            <person name="Suzuki S."/>
            <person name="Endo A."/>
            <person name="Maeno S."/>
            <person name="Shiwa Y."/>
            <person name="Matsutani M."/>
            <person name="Kajikawa A."/>
        </authorList>
    </citation>
    <scope>NUCLEOTIDE SEQUENCE</scope>
    <source>
        <strain evidence="2">SN811</strain>
    </source>
</reference>
<name>A0A6F9Y2H1_9LACO</name>
<protein>
    <recommendedName>
        <fullName evidence="3">DUF1351 domain-containing protein</fullName>
    </recommendedName>
</protein>
<evidence type="ECO:0000256" key="1">
    <source>
        <dbReference type="SAM" id="Coils"/>
    </source>
</evidence>
<organism evidence="2">
    <name type="scientific">Ligilactobacillus agilis</name>
    <dbReference type="NCBI Taxonomy" id="1601"/>
    <lineage>
        <taxon>Bacteria</taxon>
        <taxon>Bacillati</taxon>
        <taxon>Bacillota</taxon>
        <taxon>Bacilli</taxon>
        <taxon>Lactobacillales</taxon>
        <taxon>Lactobacillaceae</taxon>
        <taxon>Ligilactobacillus</taxon>
    </lineage>
</organism>
<dbReference type="InterPro" id="IPR009785">
    <property type="entry name" value="Prophage_Lj928_Orf309"/>
</dbReference>
<evidence type="ECO:0000313" key="2">
    <source>
        <dbReference type="EMBL" id="GET11647.1"/>
    </source>
</evidence>
<dbReference type="EMBL" id="BLAP01000013">
    <property type="protein sequence ID" value="GET11647.1"/>
    <property type="molecule type" value="Genomic_DNA"/>
</dbReference>
<feature type="coiled-coil region" evidence="1">
    <location>
        <begin position="49"/>
        <end position="112"/>
    </location>
</feature>
<gene>
    <name evidence="2" type="ORF">SN811_01470</name>
</gene>
<sequence>MNDLIITPSVTYKQAEVTINDYESLEAMVQAYSNKFKGLVPTEETLPEAKRTRAELNKVKKVLDDKRKEIKKQASEPILKFEAQVKSLVEIIDATRSEIDKGVKELEEQQRQAKLVHVQSLIDEMAPNYEVDPGEVEIKPSWLNKSTTDKKIIDEIAGMMRDINWQKEKLATERKLIMLTCREHGLDPSGWYAMLDGVIDVNVVLEEIERYAKEKQEADELKQKQQEAELAEQKAKLAEINGKQVDTETGAVMVSKQVVSFKIKGTKEQLDAVAKFIVQSNVEVLEASDRQEVIEEEE</sequence>
<proteinExistence type="predicted"/>
<feature type="coiled-coil region" evidence="1">
    <location>
        <begin position="201"/>
        <end position="243"/>
    </location>
</feature>
<dbReference type="AlphaFoldDB" id="A0A6F9Y2H1"/>
<comment type="caution">
    <text evidence="2">The sequence shown here is derived from an EMBL/GenBank/DDBJ whole genome shotgun (WGS) entry which is preliminary data.</text>
</comment>
<accession>A0A6F9Y2H1</accession>
<evidence type="ECO:0008006" key="3">
    <source>
        <dbReference type="Google" id="ProtNLM"/>
    </source>
</evidence>
<dbReference type="Proteomes" id="UP000494160">
    <property type="component" value="Unassembled WGS sequence"/>
</dbReference>